<accession>E8QYW1</accession>
<dbReference type="STRING" id="575540.Isop_1513"/>
<name>E8QYW1_ISOPI</name>
<reference evidence="1 2" key="2">
    <citation type="journal article" date="2011" name="Stand. Genomic Sci.">
        <title>Complete genome sequence of Isosphaera pallida type strain (IS1B).</title>
        <authorList>
            <consortium name="US DOE Joint Genome Institute (JGI-PGF)"/>
            <person name="Goker M."/>
            <person name="Cleland D."/>
            <person name="Saunders E."/>
            <person name="Lapidus A."/>
            <person name="Nolan M."/>
            <person name="Lucas S."/>
            <person name="Hammon N."/>
            <person name="Deshpande S."/>
            <person name="Cheng J.F."/>
            <person name="Tapia R."/>
            <person name="Han C."/>
            <person name="Goodwin L."/>
            <person name="Pitluck S."/>
            <person name="Liolios K."/>
            <person name="Pagani I."/>
            <person name="Ivanova N."/>
            <person name="Mavromatis K."/>
            <person name="Pati A."/>
            <person name="Chen A."/>
            <person name="Palaniappan K."/>
            <person name="Land M."/>
            <person name="Hauser L."/>
            <person name="Chang Y.J."/>
            <person name="Jeffries C.D."/>
            <person name="Detter J.C."/>
            <person name="Beck B."/>
            <person name="Woyke T."/>
            <person name="Bristow J."/>
            <person name="Eisen J.A."/>
            <person name="Markowitz V."/>
            <person name="Hugenholtz P."/>
            <person name="Kyrpides N.C."/>
            <person name="Klenk H.P."/>
        </authorList>
    </citation>
    <scope>NUCLEOTIDE SEQUENCE [LARGE SCALE GENOMIC DNA]</scope>
    <source>
        <strain evidence="2">ATCC 43644 / DSM 9630 / IS1B</strain>
    </source>
</reference>
<dbReference type="InterPro" id="IPR029013">
    <property type="entry name" value="HP0062-like_sf"/>
</dbReference>
<dbReference type="OrthoDB" id="285317at2"/>
<reference key="1">
    <citation type="submission" date="2010-11" db="EMBL/GenBank/DDBJ databases">
        <title>The complete sequence of chromosome of Isophaera pallida ATCC 43644.</title>
        <authorList>
            <consortium name="US DOE Joint Genome Institute (JGI-PGF)"/>
            <person name="Lucas S."/>
            <person name="Copeland A."/>
            <person name="Lapidus A."/>
            <person name="Bruce D."/>
            <person name="Goodwin L."/>
            <person name="Pitluck S."/>
            <person name="Kyrpides N."/>
            <person name="Mavromatis K."/>
            <person name="Pagani I."/>
            <person name="Ivanova N."/>
            <person name="Saunders E."/>
            <person name="Brettin T."/>
            <person name="Detter J.C."/>
            <person name="Han C."/>
            <person name="Tapia R."/>
            <person name="Land M."/>
            <person name="Hauser L."/>
            <person name="Markowitz V."/>
            <person name="Cheng J.-F."/>
            <person name="Hugenholtz P."/>
            <person name="Woyke T."/>
            <person name="Wu D."/>
            <person name="Eisen J.A."/>
        </authorList>
    </citation>
    <scope>NUCLEOTIDE SEQUENCE</scope>
    <source>
        <strain>ATCC 43644</strain>
    </source>
</reference>
<dbReference type="AlphaFoldDB" id="E8QYW1"/>
<organism evidence="1 2">
    <name type="scientific">Isosphaera pallida (strain ATCC 43644 / DSM 9630 / IS1B)</name>
    <dbReference type="NCBI Taxonomy" id="575540"/>
    <lineage>
        <taxon>Bacteria</taxon>
        <taxon>Pseudomonadati</taxon>
        <taxon>Planctomycetota</taxon>
        <taxon>Planctomycetia</taxon>
        <taxon>Isosphaerales</taxon>
        <taxon>Isosphaeraceae</taxon>
        <taxon>Isosphaera</taxon>
    </lineage>
</organism>
<keyword evidence="2" id="KW-1185">Reference proteome</keyword>
<dbReference type="HOGENOM" id="CLU_201125_0_0_0"/>
<dbReference type="EMBL" id="CP002353">
    <property type="protein sequence ID" value="ADV62098.1"/>
    <property type="molecule type" value="Genomic_DNA"/>
</dbReference>
<dbReference type="KEGG" id="ipa:Isop_1513"/>
<proteinExistence type="predicted"/>
<dbReference type="RefSeq" id="WP_013564386.1">
    <property type="nucleotide sequence ID" value="NC_014962.1"/>
</dbReference>
<dbReference type="Gene3D" id="1.10.287.1060">
    <property type="entry name" value="ESAT-6-like"/>
    <property type="match status" value="1"/>
</dbReference>
<dbReference type="SUPFAM" id="SSF158414">
    <property type="entry name" value="HP0062-like"/>
    <property type="match status" value="1"/>
</dbReference>
<gene>
    <name evidence="1" type="ordered locus">Isop_1513</name>
</gene>
<dbReference type="Proteomes" id="UP000008631">
    <property type="component" value="Chromosome"/>
</dbReference>
<evidence type="ECO:0000313" key="1">
    <source>
        <dbReference type="EMBL" id="ADV62098.1"/>
    </source>
</evidence>
<evidence type="ECO:0008006" key="3">
    <source>
        <dbReference type="Google" id="ProtNLM"/>
    </source>
</evidence>
<protein>
    <recommendedName>
        <fullName evidence="3">WXG100 family type VII secretion target</fullName>
    </recommendedName>
</protein>
<evidence type="ECO:0000313" key="2">
    <source>
        <dbReference type="Proteomes" id="UP000008631"/>
    </source>
</evidence>
<sequence length="73" mass="8579">MRTANLISASTRLDNAIKTLDRCWDTLRDSWRDRKANEFETEFLAPLKRQVQGTVQAMAELGELLERMYRDCE</sequence>
<dbReference type="InParanoid" id="E8QYW1"/>